<dbReference type="EC" id="3.6.1.-" evidence="5"/>
<comment type="caution">
    <text evidence="6">The sequence shown here is derived from an EMBL/GenBank/DDBJ whole genome shotgun (WGS) entry which is preliminary data.</text>
</comment>
<comment type="caution">
    <text evidence="5">Lacks conserved residue(s) required for the propagation of feature annotation.</text>
</comment>
<evidence type="ECO:0000256" key="5">
    <source>
        <dbReference type="HAMAP-Rule" id="MF_00528"/>
    </source>
</evidence>
<evidence type="ECO:0000256" key="1">
    <source>
        <dbReference type="ARBA" id="ARBA00004496"/>
    </source>
</evidence>
<keyword evidence="2 5" id="KW-0963">Cytoplasm</keyword>
<feature type="active site" description="Proton acceptor" evidence="5">
    <location>
        <position position="76"/>
    </location>
</feature>
<comment type="cofactor">
    <cofactor evidence="5">
        <name>a divalent metal cation</name>
        <dbReference type="ChEBI" id="CHEBI:60240"/>
    </cofactor>
</comment>
<dbReference type="NCBIfam" id="TIGR00172">
    <property type="entry name" value="maf"/>
    <property type="match status" value="1"/>
</dbReference>
<keyword evidence="4 5" id="KW-0546">Nucleotide metabolism</keyword>
<dbReference type="GO" id="GO:0047429">
    <property type="term" value="F:nucleoside triphosphate diphosphatase activity"/>
    <property type="evidence" value="ECO:0007669"/>
    <property type="project" value="InterPro"/>
</dbReference>
<evidence type="ECO:0000313" key="7">
    <source>
        <dbReference type="Proteomes" id="UP000542125"/>
    </source>
</evidence>
<comment type="catalytic activity">
    <reaction evidence="5">
        <text>N(7)-methyl-GTP + H2O = N(7)-methyl-GMP + diphosphate + H(+)</text>
        <dbReference type="Rhea" id="RHEA:58744"/>
        <dbReference type="ChEBI" id="CHEBI:15377"/>
        <dbReference type="ChEBI" id="CHEBI:15378"/>
        <dbReference type="ChEBI" id="CHEBI:33019"/>
        <dbReference type="ChEBI" id="CHEBI:58285"/>
        <dbReference type="ChEBI" id="CHEBI:87133"/>
    </reaction>
</comment>
<dbReference type="PANTHER" id="PTHR43213">
    <property type="entry name" value="BIFUNCTIONAL DTTP/UTP PYROPHOSPHATASE/METHYLTRANSFERASE PROTEIN-RELATED"/>
    <property type="match status" value="1"/>
</dbReference>
<evidence type="ECO:0000256" key="2">
    <source>
        <dbReference type="ARBA" id="ARBA00022490"/>
    </source>
</evidence>
<dbReference type="CDD" id="cd00555">
    <property type="entry name" value="Maf"/>
    <property type="match status" value="1"/>
</dbReference>
<reference evidence="6 7" key="1">
    <citation type="submission" date="2020-07" db="EMBL/GenBank/DDBJ databases">
        <title>Genomic Encyclopedia of Type Strains, Phase IV (KMG-V): Genome sequencing to study the core and pangenomes of soil and plant-associated prokaryotes.</title>
        <authorList>
            <person name="Whitman W."/>
        </authorList>
    </citation>
    <scope>NUCLEOTIDE SEQUENCE [LARGE SCALE GENOMIC DNA]</scope>
    <source>
        <strain evidence="6 7">SAS40</strain>
    </source>
</reference>
<dbReference type="PIRSF" id="PIRSF006305">
    <property type="entry name" value="Maf"/>
    <property type="match status" value="1"/>
</dbReference>
<dbReference type="Gene3D" id="3.90.950.10">
    <property type="match status" value="1"/>
</dbReference>
<comment type="subcellular location">
    <subcellularLocation>
        <location evidence="1 5">Cytoplasm</location>
    </subcellularLocation>
</comment>
<dbReference type="RefSeq" id="WP_218863296.1">
    <property type="nucleotide sequence ID" value="NZ_JACBYR010000001.1"/>
</dbReference>
<feature type="site" description="Important for substrate specificity" evidence="5">
    <location>
        <position position="19"/>
    </location>
</feature>
<comment type="similarity">
    <text evidence="5">Belongs to the Maf family. YceF subfamily.</text>
</comment>
<organism evidence="6 7">
    <name type="scientific">Pigmentiphaga litoralis</name>
    <dbReference type="NCBI Taxonomy" id="516702"/>
    <lineage>
        <taxon>Bacteria</taxon>
        <taxon>Pseudomonadati</taxon>
        <taxon>Pseudomonadota</taxon>
        <taxon>Betaproteobacteria</taxon>
        <taxon>Burkholderiales</taxon>
        <taxon>Alcaligenaceae</taxon>
        <taxon>Pigmentiphaga</taxon>
    </lineage>
</organism>
<gene>
    <name evidence="6" type="ORF">FHW18_003880</name>
</gene>
<proteinExistence type="inferred from homology"/>
<dbReference type="GO" id="GO:0005737">
    <property type="term" value="C:cytoplasm"/>
    <property type="evidence" value="ECO:0007669"/>
    <property type="project" value="UniProtKB-SubCell"/>
</dbReference>
<evidence type="ECO:0000313" key="6">
    <source>
        <dbReference type="EMBL" id="NYE84609.1"/>
    </source>
</evidence>
<evidence type="ECO:0000256" key="3">
    <source>
        <dbReference type="ARBA" id="ARBA00022801"/>
    </source>
</evidence>
<keyword evidence="3 5" id="KW-0378">Hydrolase</keyword>
<name>A0A7Y9IX59_9BURK</name>
<dbReference type="HAMAP" id="MF_00528">
    <property type="entry name" value="Maf"/>
    <property type="match status" value="1"/>
</dbReference>
<feature type="site" description="Important for substrate specificity" evidence="5">
    <location>
        <position position="159"/>
    </location>
</feature>
<dbReference type="PANTHER" id="PTHR43213:SF10">
    <property type="entry name" value="7-METHYL-GTP PYROPHOSPHATASE"/>
    <property type="match status" value="1"/>
</dbReference>
<dbReference type="InterPro" id="IPR029001">
    <property type="entry name" value="ITPase-like_fam"/>
</dbReference>
<comment type="function">
    <text evidence="5">Nucleoside triphosphate pyrophosphatase that hydrolyzes 7-methyl-GTP (m(7)GTP). May have a dual role in cell division arrest and in preventing the incorporation of modified nucleotides into cellular nucleic acids.</text>
</comment>
<dbReference type="Proteomes" id="UP000542125">
    <property type="component" value="Unassembled WGS sequence"/>
</dbReference>
<keyword evidence="7" id="KW-1185">Reference proteome</keyword>
<dbReference type="GO" id="GO:0009117">
    <property type="term" value="P:nucleotide metabolic process"/>
    <property type="evidence" value="ECO:0007669"/>
    <property type="project" value="UniProtKB-KW"/>
</dbReference>
<dbReference type="Pfam" id="PF02545">
    <property type="entry name" value="Maf"/>
    <property type="match status" value="1"/>
</dbReference>
<sequence length="206" mass="21678">MAIPTPLPRPLILASTSIYRRELLERLRLPFSVVSPGVDETPHPGEPPVDLSLRLACAKARAVASLHPGSVVIGSDQVATIDGSPIGKPGSFDAALAQLQSMQGKDVMFHTALAIDDGVTVRTAVVDTRCRLRALTTRALTAYLHAETPYDTAGSAKAEALGIALMERIDSDDPTALIGLPLIATTRLLAQFGLDPLDHLSTGDAA</sequence>
<dbReference type="InterPro" id="IPR003697">
    <property type="entry name" value="Maf-like"/>
</dbReference>
<protein>
    <recommendedName>
        <fullName evidence="5">7-methyl-GTP pyrophosphatase</fullName>
        <shortName evidence="5">m(7)GTP pyrophosphatase</shortName>
        <ecNumber evidence="5">3.6.1.-</ecNumber>
    </recommendedName>
</protein>
<feature type="site" description="Important for substrate specificity" evidence="5">
    <location>
        <position position="77"/>
    </location>
</feature>
<accession>A0A7Y9IX59</accession>
<dbReference type="AlphaFoldDB" id="A0A7Y9IX59"/>
<dbReference type="SUPFAM" id="SSF52972">
    <property type="entry name" value="ITPase-like"/>
    <property type="match status" value="1"/>
</dbReference>
<evidence type="ECO:0000256" key="4">
    <source>
        <dbReference type="ARBA" id="ARBA00023080"/>
    </source>
</evidence>
<dbReference type="EMBL" id="JACBYR010000001">
    <property type="protein sequence ID" value="NYE84609.1"/>
    <property type="molecule type" value="Genomic_DNA"/>
</dbReference>